<keyword evidence="2" id="KW-0597">Phosphoprotein</keyword>
<dbReference type="Gene3D" id="1.20.120.160">
    <property type="entry name" value="HPT domain"/>
    <property type="match status" value="1"/>
</dbReference>
<dbReference type="GO" id="GO:0000160">
    <property type="term" value="P:phosphorelay signal transduction system"/>
    <property type="evidence" value="ECO:0007669"/>
    <property type="project" value="UniProtKB-KW"/>
</dbReference>
<keyword evidence="1" id="KW-0902">Two-component regulatory system</keyword>
<dbReference type="STRING" id="1317121.ATO11_10870"/>
<evidence type="ECO:0000256" key="2">
    <source>
        <dbReference type="PROSITE-ProRule" id="PRU00110"/>
    </source>
</evidence>
<dbReference type="InterPro" id="IPR036641">
    <property type="entry name" value="HPT_dom_sf"/>
</dbReference>
<organism evidence="4 5">
    <name type="scientific">Pseudaestuariivita atlantica</name>
    <dbReference type="NCBI Taxonomy" id="1317121"/>
    <lineage>
        <taxon>Bacteria</taxon>
        <taxon>Pseudomonadati</taxon>
        <taxon>Pseudomonadota</taxon>
        <taxon>Alphaproteobacteria</taxon>
        <taxon>Rhodobacterales</taxon>
        <taxon>Paracoccaceae</taxon>
        <taxon>Pseudaestuariivita</taxon>
    </lineage>
</organism>
<keyword evidence="5" id="KW-1185">Reference proteome</keyword>
<feature type="domain" description="HPt" evidence="3">
    <location>
        <begin position="8"/>
        <end position="107"/>
    </location>
</feature>
<dbReference type="GO" id="GO:0004672">
    <property type="term" value="F:protein kinase activity"/>
    <property type="evidence" value="ECO:0007669"/>
    <property type="project" value="UniProtKB-ARBA"/>
</dbReference>
<sequence length="110" mass="11743">MIAWDQVEELREAVGAEEFGELVDVFLEEVEGALAMLSPTADATTLEAQLHFLKGSALNLGFAEFSALCQAGESAARAGNTAAIDLTEIARSYHATKAFFLSEIATRYAA</sequence>
<evidence type="ECO:0000256" key="1">
    <source>
        <dbReference type="ARBA" id="ARBA00023012"/>
    </source>
</evidence>
<comment type="caution">
    <text evidence="4">The sequence shown here is derived from an EMBL/GenBank/DDBJ whole genome shotgun (WGS) entry which is preliminary data.</text>
</comment>
<feature type="modified residue" description="Phosphohistidine" evidence="2">
    <location>
        <position position="51"/>
    </location>
</feature>
<gene>
    <name evidence="4" type="ORF">ATO11_10870</name>
</gene>
<name>A0A0L1JQ84_9RHOB</name>
<dbReference type="PROSITE" id="PS50894">
    <property type="entry name" value="HPT"/>
    <property type="match status" value="1"/>
</dbReference>
<keyword evidence="4" id="KW-0418">Kinase</keyword>
<dbReference type="EMBL" id="AQQZ01000004">
    <property type="protein sequence ID" value="KNG93906.1"/>
    <property type="molecule type" value="Genomic_DNA"/>
</dbReference>
<dbReference type="Proteomes" id="UP000036938">
    <property type="component" value="Unassembled WGS sequence"/>
</dbReference>
<protein>
    <submittedName>
        <fullName evidence="4">Histidine kinase</fullName>
    </submittedName>
</protein>
<accession>A0A0L1JQ84</accession>
<evidence type="ECO:0000259" key="3">
    <source>
        <dbReference type="PROSITE" id="PS50894"/>
    </source>
</evidence>
<dbReference type="SUPFAM" id="SSF47226">
    <property type="entry name" value="Histidine-containing phosphotransfer domain, HPT domain"/>
    <property type="match status" value="1"/>
</dbReference>
<dbReference type="Pfam" id="PF01627">
    <property type="entry name" value="Hpt"/>
    <property type="match status" value="1"/>
</dbReference>
<reference evidence="4 5" key="1">
    <citation type="journal article" date="2015" name="Int. J. Syst. Evol. Microbiol.">
        <title>Aestuariivita atlantica sp. nov., isolated from deep sea sediment of the Atlantic Ocean.</title>
        <authorList>
            <person name="Li G."/>
            <person name="Lai Q."/>
            <person name="Du Y."/>
            <person name="Liu X."/>
            <person name="Sun F."/>
            <person name="Shao Z."/>
        </authorList>
    </citation>
    <scope>NUCLEOTIDE SEQUENCE [LARGE SCALE GENOMIC DNA]</scope>
    <source>
        <strain evidence="4 5">22II-S11-z3</strain>
    </source>
</reference>
<evidence type="ECO:0000313" key="4">
    <source>
        <dbReference type="EMBL" id="KNG93906.1"/>
    </source>
</evidence>
<proteinExistence type="predicted"/>
<evidence type="ECO:0000313" key="5">
    <source>
        <dbReference type="Proteomes" id="UP000036938"/>
    </source>
</evidence>
<keyword evidence="4" id="KW-0808">Transferase</keyword>
<dbReference type="InterPro" id="IPR008207">
    <property type="entry name" value="Sig_transdc_His_kin_Hpt_dom"/>
</dbReference>
<dbReference type="OrthoDB" id="7867809at2"/>
<dbReference type="CDD" id="cd00088">
    <property type="entry name" value="HPT"/>
    <property type="match status" value="1"/>
</dbReference>
<dbReference type="AlphaFoldDB" id="A0A0L1JQ84"/>